<evidence type="ECO:0000313" key="1">
    <source>
        <dbReference type="EMBL" id="OWR42673.1"/>
    </source>
</evidence>
<organism evidence="1 2">
    <name type="scientific">Danaus plexippus plexippus</name>
    <dbReference type="NCBI Taxonomy" id="278856"/>
    <lineage>
        <taxon>Eukaryota</taxon>
        <taxon>Metazoa</taxon>
        <taxon>Ecdysozoa</taxon>
        <taxon>Arthropoda</taxon>
        <taxon>Hexapoda</taxon>
        <taxon>Insecta</taxon>
        <taxon>Pterygota</taxon>
        <taxon>Neoptera</taxon>
        <taxon>Endopterygota</taxon>
        <taxon>Lepidoptera</taxon>
        <taxon>Glossata</taxon>
        <taxon>Ditrysia</taxon>
        <taxon>Papilionoidea</taxon>
        <taxon>Nymphalidae</taxon>
        <taxon>Danainae</taxon>
        <taxon>Danaini</taxon>
        <taxon>Danaina</taxon>
        <taxon>Danaus</taxon>
        <taxon>Danaus</taxon>
    </lineage>
</organism>
<accession>A0A212EMG0</accession>
<dbReference type="AlphaFoldDB" id="A0A212EMG0"/>
<comment type="caution">
    <text evidence="1">The sequence shown here is derived from an EMBL/GenBank/DDBJ whole genome shotgun (WGS) entry which is preliminary data.</text>
</comment>
<dbReference type="KEGG" id="dpl:KGM_208809"/>
<evidence type="ECO:0000313" key="2">
    <source>
        <dbReference type="Proteomes" id="UP000007151"/>
    </source>
</evidence>
<name>A0A212EMG0_DANPL</name>
<gene>
    <name evidence="1" type="ORF">KGM_208809</name>
</gene>
<dbReference type="EMBL" id="AGBW02013840">
    <property type="protein sequence ID" value="OWR42673.1"/>
    <property type="molecule type" value="Genomic_DNA"/>
</dbReference>
<reference evidence="1 2" key="1">
    <citation type="journal article" date="2011" name="Cell">
        <title>The monarch butterfly genome yields insights into long-distance migration.</title>
        <authorList>
            <person name="Zhan S."/>
            <person name="Merlin C."/>
            <person name="Boore J.L."/>
            <person name="Reppert S.M."/>
        </authorList>
    </citation>
    <scope>NUCLEOTIDE SEQUENCE [LARGE SCALE GENOMIC DNA]</scope>
    <source>
        <strain evidence="1">F-2</strain>
    </source>
</reference>
<protein>
    <submittedName>
        <fullName evidence="1">Uncharacterized protein</fullName>
    </submittedName>
</protein>
<dbReference type="Proteomes" id="UP000007151">
    <property type="component" value="Unassembled WGS sequence"/>
</dbReference>
<sequence>MHKVDFLDSESLARLLELEPVENFIVTSQPARQDQVTSNCTSMWCCRHITQVSVTESMLQSSLNSLLSRAQVTVEKQSDTPTCIASMISVYKAGLRKRCAL</sequence>
<keyword evidence="2" id="KW-1185">Reference proteome</keyword>
<dbReference type="InParanoid" id="A0A212EMG0"/>
<proteinExistence type="predicted"/>